<evidence type="ECO:0000313" key="1">
    <source>
        <dbReference type="EMBL" id="RAK90035.1"/>
    </source>
</evidence>
<protein>
    <submittedName>
        <fullName evidence="1">HET-domain-containing protein</fullName>
    </submittedName>
</protein>
<dbReference type="EMBL" id="KZ824546">
    <property type="protein sequence ID" value="RAK90035.1"/>
    <property type="molecule type" value="Genomic_DNA"/>
</dbReference>
<reference evidence="1" key="1">
    <citation type="submission" date="2018-02" db="EMBL/GenBank/DDBJ databases">
        <title>The genomes of Aspergillus section Nigri reveals drivers in fungal speciation.</title>
        <authorList>
            <consortium name="DOE Joint Genome Institute"/>
            <person name="Vesth T.C."/>
            <person name="Nybo J."/>
            <person name="Theobald S."/>
            <person name="Brandl J."/>
            <person name="Frisvad J.C."/>
            <person name="Nielsen K.F."/>
            <person name="Lyhne E.K."/>
            <person name="Kogle M.E."/>
            <person name="Kuo A."/>
            <person name="Riley R."/>
            <person name="Clum A."/>
            <person name="Nolan M."/>
            <person name="Lipzen A."/>
            <person name="Salamov A."/>
            <person name="Henrissat B."/>
            <person name="Wiebenga A."/>
            <person name="De vries R.P."/>
            <person name="Grigoriev I.V."/>
            <person name="Mortensen U.H."/>
            <person name="Andersen M.R."/>
            <person name="Baker S.E."/>
        </authorList>
    </citation>
    <scope>NUCLEOTIDE SEQUENCE</scope>
    <source>
        <strain evidence="1">CBS 115574</strain>
    </source>
</reference>
<evidence type="ECO:0000313" key="2">
    <source>
        <dbReference type="Proteomes" id="UP000249748"/>
    </source>
</evidence>
<accession>A0ACD1IHW1</accession>
<sequence>MATLCDYCSALAEGLSALSPAGFELEDSLLPIDYQTFASTVYYYHPSASELLDSALDCALCSCVSRAVEQYRSQYGQLDTTDDDPVIIRVKGRYLRPGEFKVLSCLIQTLNTDAICIQCSLYCDAGDVGSCSGQLFLSPPALPGSPASLEWIQERMNYCLSNHERCNRDIAGAQLDLLPALPTRVLDLGEGQDCSTVRLVEGAGTQAAYTALSYCWGLPNQWPLRTTHDNLQQHTSGISMESLEPTYRDAICITRSLGIRYLWIDALCIIQGDDQDWKHECELMGRYYGNARLVISASGATHPGEGCFLPGPSRDEVILPFYSHGAVTGSFKIVMSGPPFGQSGPAFSPLGNRGWATQEWWLSRRIVHFLEGYMVWSCACLDQFRLGILSNGHTQDLVMYSDWMSIASIHSRRALSRPTDRLAAIQGLANEFKKTRQDEYVMGFWTGELPTALLWKVGDDGRGNNRSEALSIFPSWAWASVACDFEEWYFATNFAEEESFEPMATVSTIMEGGMRLRVAGCMTTGMLAESCGGEVVLLLTTGNPPKTSE</sequence>
<name>A0ACD1IHW1_9EURO</name>
<proteinExistence type="predicted"/>
<organism evidence="1 2">
    <name type="scientific">Aspergillus costaricaensis CBS 115574</name>
    <dbReference type="NCBI Taxonomy" id="1448317"/>
    <lineage>
        <taxon>Eukaryota</taxon>
        <taxon>Fungi</taxon>
        <taxon>Dikarya</taxon>
        <taxon>Ascomycota</taxon>
        <taxon>Pezizomycotina</taxon>
        <taxon>Eurotiomycetes</taxon>
        <taxon>Eurotiomycetidae</taxon>
        <taxon>Eurotiales</taxon>
        <taxon>Aspergillaceae</taxon>
        <taxon>Aspergillus</taxon>
        <taxon>Aspergillus subgen. Circumdati</taxon>
    </lineage>
</organism>
<dbReference type="Proteomes" id="UP000249748">
    <property type="component" value="Unassembled WGS sequence"/>
</dbReference>
<keyword evidence="2" id="KW-1185">Reference proteome</keyword>
<gene>
    <name evidence="1" type="ORF">BO79DRAFT_263722</name>
</gene>